<dbReference type="SUPFAM" id="SSF53098">
    <property type="entry name" value="Ribonuclease H-like"/>
    <property type="match status" value="1"/>
</dbReference>
<evidence type="ECO:0000256" key="2">
    <source>
        <dbReference type="ARBA" id="ARBA00022839"/>
    </source>
</evidence>
<dbReference type="PATRIC" id="fig|1310613.3.peg.3929"/>
<evidence type="ECO:0000313" key="4">
    <source>
        <dbReference type="EMBL" id="EXB03377.1"/>
    </source>
</evidence>
<evidence type="ECO:0000256" key="1">
    <source>
        <dbReference type="ARBA" id="ARBA00022722"/>
    </source>
</evidence>
<dbReference type="SMART" id="SM00479">
    <property type="entry name" value="EXOIII"/>
    <property type="match status" value="1"/>
</dbReference>
<evidence type="ECO:0000259" key="3">
    <source>
        <dbReference type="SMART" id="SM00479"/>
    </source>
</evidence>
<accession>A0A009HGN2</accession>
<dbReference type="InterPro" id="IPR013520">
    <property type="entry name" value="Ribonucl_H"/>
</dbReference>
<proteinExistence type="predicted"/>
<dbReference type="InterPro" id="IPR036397">
    <property type="entry name" value="RNaseH_sf"/>
</dbReference>
<protein>
    <recommendedName>
        <fullName evidence="3">Exonuclease domain-containing protein</fullName>
    </recommendedName>
</protein>
<dbReference type="GO" id="GO:0003676">
    <property type="term" value="F:nucleic acid binding"/>
    <property type="evidence" value="ECO:0007669"/>
    <property type="project" value="InterPro"/>
</dbReference>
<evidence type="ECO:0000313" key="5">
    <source>
        <dbReference type="Proteomes" id="UP000020595"/>
    </source>
</evidence>
<dbReference type="InterPro" id="IPR012337">
    <property type="entry name" value="RNaseH-like_sf"/>
</dbReference>
<dbReference type="Gene3D" id="3.30.420.10">
    <property type="entry name" value="Ribonuclease H-like superfamily/Ribonuclease H"/>
    <property type="match status" value="1"/>
</dbReference>
<keyword evidence="1" id="KW-0540">Nuclease</keyword>
<dbReference type="RefSeq" id="WP_032051900.1">
    <property type="nucleotide sequence ID" value="NZ_JEWH01000100.1"/>
</dbReference>
<dbReference type="Proteomes" id="UP000020595">
    <property type="component" value="Unassembled WGS sequence"/>
</dbReference>
<gene>
    <name evidence="4" type="ORF">J512_4120</name>
</gene>
<dbReference type="GO" id="GO:0004527">
    <property type="term" value="F:exonuclease activity"/>
    <property type="evidence" value="ECO:0007669"/>
    <property type="project" value="UniProtKB-KW"/>
</dbReference>
<reference evidence="4 5" key="1">
    <citation type="submission" date="2014-02" db="EMBL/GenBank/DDBJ databases">
        <title>Comparative genomics and transcriptomics to identify genetic mechanisms underlying the emergence of carbapenem resistant Acinetobacter baumannii (CRAb).</title>
        <authorList>
            <person name="Harris A.D."/>
            <person name="Johnson K.J."/>
            <person name="George J."/>
            <person name="Shefchek K."/>
            <person name="Daugherty S.C."/>
            <person name="Parankush S."/>
            <person name="Sadzewicz L."/>
            <person name="Tallon L."/>
            <person name="Sengamalay N."/>
            <person name="Hazen T.H."/>
            <person name="Rasko D.A."/>
        </authorList>
    </citation>
    <scope>NUCLEOTIDE SEQUENCE [LARGE SCALE GENOMIC DNA]</scope>
    <source>
        <strain evidence="4 5">1295743</strain>
    </source>
</reference>
<keyword evidence="2" id="KW-0378">Hydrolase</keyword>
<keyword evidence="2" id="KW-0269">Exonuclease</keyword>
<dbReference type="EMBL" id="JEWH01000100">
    <property type="protein sequence ID" value="EXB03377.1"/>
    <property type="molecule type" value="Genomic_DNA"/>
</dbReference>
<feature type="domain" description="Exonuclease" evidence="3">
    <location>
        <begin position="5"/>
        <end position="172"/>
    </location>
</feature>
<sequence>MQTHAAVILKTETDSLEGRAIEIAFHSLDLTSGCFSFQRKDMFNMRFNPERRISVEAMAKHNIINQDLKNKPSYRSFTLPASVLYIVGHNIDYDVRVLRRSGIKQELKPIDTLAMAKTLLPNAPGYSLETLSYYLASDQMHLRDYLLNTKGTRKDIDLTAALLSKLIKLIPQVNKGSFQDLYEFSLECRVPKVIPAGEYQGRAIADLPDSYKQFLLKSPGTDLWLKFALELDAANANRRTFEALNSCIPNTYEDHQFINSRTPVKISKLHAYESLVIHGVVSGNGKYSTLRIFTPTSFNDIQHGIFA</sequence>
<organism evidence="4 5">
    <name type="scientific">Acinetobacter baumannii (strain 1295743)</name>
    <dbReference type="NCBI Taxonomy" id="1310613"/>
    <lineage>
        <taxon>Bacteria</taxon>
        <taxon>Pseudomonadati</taxon>
        <taxon>Pseudomonadota</taxon>
        <taxon>Gammaproteobacteria</taxon>
        <taxon>Moraxellales</taxon>
        <taxon>Moraxellaceae</taxon>
        <taxon>Acinetobacter</taxon>
        <taxon>Acinetobacter calcoaceticus/baumannii complex</taxon>
    </lineage>
</organism>
<dbReference type="AlphaFoldDB" id="A0A009HGN2"/>
<dbReference type="CDD" id="cd06127">
    <property type="entry name" value="DEDDh"/>
    <property type="match status" value="1"/>
</dbReference>
<name>A0A009HGN2_ACIB9</name>
<comment type="caution">
    <text evidence="4">The sequence shown here is derived from an EMBL/GenBank/DDBJ whole genome shotgun (WGS) entry which is preliminary data.</text>
</comment>
<dbReference type="GO" id="GO:0006259">
    <property type="term" value="P:DNA metabolic process"/>
    <property type="evidence" value="ECO:0007669"/>
    <property type="project" value="UniProtKB-ARBA"/>
</dbReference>